<evidence type="ECO:0000313" key="2">
    <source>
        <dbReference type="Proteomes" id="UP000191820"/>
    </source>
</evidence>
<evidence type="ECO:0000313" key="1">
    <source>
        <dbReference type="EMBL" id="ARD23496.1"/>
    </source>
</evidence>
<organism evidence="1 2">
    <name type="scientific">Shewanella japonica</name>
    <dbReference type="NCBI Taxonomy" id="93973"/>
    <lineage>
        <taxon>Bacteria</taxon>
        <taxon>Pseudomonadati</taxon>
        <taxon>Pseudomonadota</taxon>
        <taxon>Gammaproteobacteria</taxon>
        <taxon>Alteromonadales</taxon>
        <taxon>Shewanellaceae</taxon>
        <taxon>Shewanella</taxon>
    </lineage>
</organism>
<dbReference type="EMBL" id="CP020472">
    <property type="protein sequence ID" value="ARD23496.1"/>
    <property type="molecule type" value="Genomic_DNA"/>
</dbReference>
<gene>
    <name evidence="1" type="ORF">SJ2017_3232</name>
</gene>
<sequence length="299" mass="34388">MQLALRDNNQGPYFSRVLEYGRTEERLTDEHITQIKSKAILMSLKLADKFYNKHKMHLLEQAGHDVIGVVSLGLIALTGQKPAGSVALLQTPDGVLKCFQKGWSMLTVVSKHMHGSDKSLYGDINPLLLEKISTPPDTEEWLGWQDYQSALQDHRSQEATKVLLETFYAKTELDPLFSLGLESVLAEAVLYRIMFDDAKVREDMKKRLRKIELNEQWFSTESIKNHTERALSQLPEILADAIRRDLGKHFYQELLRTLKFAKKYRELALSDASPEKLERYEQKHGLQSVLLGWQDTIDF</sequence>
<accession>A0ABM6JMK9</accession>
<keyword evidence="2" id="KW-1185">Reference proteome</keyword>
<dbReference type="RefSeq" id="WP_080916449.1">
    <property type="nucleotide sequence ID" value="NZ_CP020472.1"/>
</dbReference>
<name>A0ABM6JMK9_9GAMM</name>
<dbReference type="Proteomes" id="UP000191820">
    <property type="component" value="Chromosome"/>
</dbReference>
<protein>
    <submittedName>
        <fullName evidence="1">Uncharacterized protein</fullName>
    </submittedName>
</protein>
<reference evidence="1 2" key="1">
    <citation type="submission" date="2017-03" db="EMBL/GenBank/DDBJ databases">
        <title>Genome sequencing of Shewanella japonica KCTC 22435.</title>
        <authorList>
            <person name="Kim K.M."/>
        </authorList>
    </citation>
    <scope>NUCLEOTIDE SEQUENCE [LARGE SCALE GENOMIC DNA]</scope>
    <source>
        <strain evidence="1 2">KCTC 22435</strain>
    </source>
</reference>
<proteinExistence type="predicted"/>